<feature type="region of interest" description="Disordered" evidence="1">
    <location>
        <begin position="520"/>
        <end position="541"/>
    </location>
</feature>
<feature type="compositionally biased region" description="Low complexity" evidence="1">
    <location>
        <begin position="761"/>
        <end position="777"/>
    </location>
</feature>
<keyword evidence="3" id="KW-1185">Reference proteome</keyword>
<feature type="compositionally biased region" description="Polar residues" evidence="1">
    <location>
        <begin position="703"/>
        <end position="716"/>
    </location>
</feature>
<feature type="region of interest" description="Disordered" evidence="1">
    <location>
        <begin position="235"/>
        <end position="289"/>
    </location>
</feature>
<feature type="region of interest" description="Disordered" evidence="1">
    <location>
        <begin position="701"/>
        <end position="780"/>
    </location>
</feature>
<sequence>MYNVEWHNQWIPPPAASTSEPGAPDPTVSESSSTQLPERAKISTSTQSESPPGSGAQDATPHPSPTQPKNLPANEFTTHLTKKMSVAVGPTTVDALLAYLKAHQNSELEKDIRLLGHLLRTQDDSARGQQAGSDEVQNYNFARSTGGRQYMLPIDPKNPAQPPLQSDLENLKPLNQAQALHDAAPNSAQTKKFNLGCLPQKIQDTHLALVQEFLANAPSMASPAASLAGAAKQTTISPTPSASGPTPVLKTVSPAPAKEPTPTPGSTALPTYPPVYHDQGPETHPPADAPQRDLWNSTQPWFPLFIEWDVKYYHIDYSNWQPQDQAIHPDKCAEFHYGLAPTIKFDQSDKRTLSGRILLLPQPSFLLKVTSLPFAPAPLDGFMNHLVTLASGSHLKPNIRVPTPDGSGSTLEPLVEAWKTSEDIGLDQEQIEEIDNEQYFAQTVIPQASANVCDFMQVSPAINQPARLNASFVISDTSQTRAYWRPITEWENPVWGWLVVNYVDNGIQFFSSRGKFYSEGNQDSQDSQASQDSQSSGNGTASKQYTFPFKLGDTARPHDGLIGYFRAFDDPSRCPGQETDTSTLFTDFIKSNETNVLPISDPKSYPTLSPFWIDPKENVATSSSFEDIIGTASTYEGFKNNQLTSNVFGCIMDPFLPVNIYTSILPVQPLTLANWTWESALNTITAFFHFGPLMLTDDVPPTKAQSPAANKSTSADSVAAATPRDVAAPSILKGTTASTRTANNTLDTNAGPKATVVSGLADPSTNSASATSPTPTSVKLPSSKVAQWDWLW</sequence>
<dbReference type="AlphaFoldDB" id="A0A8H5KJB9"/>
<organism evidence="2 3">
    <name type="scientific">Fusarium pseudoanthophilum</name>
    <dbReference type="NCBI Taxonomy" id="48495"/>
    <lineage>
        <taxon>Eukaryota</taxon>
        <taxon>Fungi</taxon>
        <taxon>Dikarya</taxon>
        <taxon>Ascomycota</taxon>
        <taxon>Pezizomycotina</taxon>
        <taxon>Sordariomycetes</taxon>
        <taxon>Hypocreomycetidae</taxon>
        <taxon>Hypocreales</taxon>
        <taxon>Nectriaceae</taxon>
        <taxon>Fusarium</taxon>
        <taxon>Fusarium fujikuroi species complex</taxon>
    </lineage>
</organism>
<accession>A0A8H5KJB9</accession>
<evidence type="ECO:0000313" key="2">
    <source>
        <dbReference type="EMBL" id="KAF5575310.1"/>
    </source>
</evidence>
<dbReference type="EMBL" id="JAAOAR010000685">
    <property type="protein sequence ID" value="KAF5575310.1"/>
    <property type="molecule type" value="Genomic_DNA"/>
</dbReference>
<dbReference type="Proteomes" id="UP000544095">
    <property type="component" value="Unassembled WGS sequence"/>
</dbReference>
<protein>
    <submittedName>
        <fullName evidence="2">Uncharacterized protein</fullName>
    </submittedName>
</protein>
<reference evidence="2 3" key="1">
    <citation type="submission" date="2020-05" db="EMBL/GenBank/DDBJ databases">
        <title>Identification and distribution of gene clusters putatively required for synthesis of sphingolipid metabolism inhibitors in phylogenetically diverse species of the filamentous fungus Fusarium.</title>
        <authorList>
            <person name="Kim H.-S."/>
            <person name="Busman M."/>
            <person name="Brown D.W."/>
            <person name="Divon H."/>
            <person name="Uhlig S."/>
            <person name="Proctor R.H."/>
        </authorList>
    </citation>
    <scope>NUCLEOTIDE SEQUENCE [LARGE SCALE GENOMIC DNA]</scope>
    <source>
        <strain evidence="2 3">NRRL 25211</strain>
    </source>
</reference>
<feature type="region of interest" description="Disordered" evidence="1">
    <location>
        <begin position="1"/>
        <end position="73"/>
    </location>
</feature>
<feature type="compositionally biased region" description="Polar residues" evidence="1">
    <location>
        <begin position="235"/>
        <end position="244"/>
    </location>
</feature>
<feature type="compositionally biased region" description="Polar residues" evidence="1">
    <location>
        <begin position="28"/>
        <end position="51"/>
    </location>
</feature>
<evidence type="ECO:0000256" key="1">
    <source>
        <dbReference type="SAM" id="MobiDB-lite"/>
    </source>
</evidence>
<name>A0A8H5KJB9_9HYPO</name>
<comment type="caution">
    <text evidence="2">The sequence shown here is derived from an EMBL/GenBank/DDBJ whole genome shotgun (WGS) entry which is preliminary data.</text>
</comment>
<gene>
    <name evidence="2" type="ORF">FPANT_11394</name>
</gene>
<proteinExistence type="predicted"/>
<evidence type="ECO:0000313" key="3">
    <source>
        <dbReference type="Proteomes" id="UP000544095"/>
    </source>
</evidence>
<feature type="compositionally biased region" description="Polar residues" evidence="1">
    <location>
        <begin position="733"/>
        <end position="748"/>
    </location>
</feature>
<feature type="compositionally biased region" description="Low complexity" evidence="1">
    <location>
        <begin position="522"/>
        <end position="536"/>
    </location>
</feature>